<keyword evidence="6 8" id="KW-0067">ATP-binding</keyword>
<comment type="caution">
    <text evidence="10">The sequence shown here is derived from an EMBL/GenBank/DDBJ whole genome shotgun (WGS) entry which is preliminary data.</text>
</comment>
<evidence type="ECO:0000256" key="1">
    <source>
        <dbReference type="ARBA" id="ARBA00006155"/>
    </source>
</evidence>
<keyword evidence="11" id="KW-1185">Reference proteome</keyword>
<accession>A0A9N9I4Q3</accession>
<organism evidence="10 11">
    <name type="scientific">Funneliformis mosseae</name>
    <name type="common">Endomycorrhizal fungus</name>
    <name type="synonym">Glomus mosseae</name>
    <dbReference type="NCBI Taxonomy" id="27381"/>
    <lineage>
        <taxon>Eukaryota</taxon>
        <taxon>Fungi</taxon>
        <taxon>Fungi incertae sedis</taxon>
        <taxon>Mucoromycota</taxon>
        <taxon>Glomeromycotina</taxon>
        <taxon>Glomeromycetes</taxon>
        <taxon>Glomerales</taxon>
        <taxon>Glomeraceae</taxon>
        <taxon>Funneliformis</taxon>
    </lineage>
</organism>
<dbReference type="Proteomes" id="UP000789375">
    <property type="component" value="Unassembled WGS sequence"/>
</dbReference>
<keyword evidence="4 8" id="KW-0547">Nucleotide-binding</keyword>
<dbReference type="InterPro" id="IPR018955">
    <property type="entry name" value="BCDHK/PDK_N"/>
</dbReference>
<keyword evidence="5 8" id="KW-0418">Kinase</keyword>
<dbReference type="SMART" id="SM00387">
    <property type="entry name" value="HATPase_c"/>
    <property type="match status" value="1"/>
</dbReference>
<protein>
    <recommendedName>
        <fullName evidence="8">Protein-serine/threonine kinase</fullName>
        <ecNumber evidence="8">2.7.11.-</ecNumber>
    </recommendedName>
</protein>
<dbReference type="Gene3D" id="3.30.565.10">
    <property type="entry name" value="Histidine kinase-like ATPase, C-terminal domain"/>
    <property type="match status" value="1"/>
</dbReference>
<evidence type="ECO:0000256" key="6">
    <source>
        <dbReference type="ARBA" id="ARBA00022840"/>
    </source>
</evidence>
<comment type="similarity">
    <text evidence="1 8">Belongs to the PDK/BCKDK protein kinase family.</text>
</comment>
<evidence type="ECO:0000256" key="7">
    <source>
        <dbReference type="ARBA" id="ARBA00023128"/>
    </source>
</evidence>
<evidence type="ECO:0000313" key="11">
    <source>
        <dbReference type="Proteomes" id="UP000789375"/>
    </source>
</evidence>
<evidence type="ECO:0000256" key="2">
    <source>
        <dbReference type="ARBA" id="ARBA00022553"/>
    </source>
</evidence>
<gene>
    <name evidence="10" type="ORF">FMOSSE_LOCUS15018</name>
</gene>
<dbReference type="InterPro" id="IPR039028">
    <property type="entry name" value="BCKD/PDK"/>
</dbReference>
<dbReference type="Gene3D" id="1.20.140.20">
    <property type="entry name" value="Alpha-ketoacid/pyruvate dehydrogenase kinase, N-terminal domain"/>
    <property type="match status" value="1"/>
</dbReference>
<name>A0A9N9I4Q3_FUNMO</name>
<dbReference type="InterPro" id="IPR005467">
    <property type="entry name" value="His_kinase_dom"/>
</dbReference>
<keyword evidence="2" id="KW-0597">Phosphoprotein</keyword>
<dbReference type="GO" id="GO:0005524">
    <property type="term" value="F:ATP binding"/>
    <property type="evidence" value="ECO:0007669"/>
    <property type="project" value="UniProtKB-UniRule"/>
</dbReference>
<dbReference type="InterPro" id="IPR036784">
    <property type="entry name" value="AK/P_DHK_N_sf"/>
</dbReference>
<dbReference type="Pfam" id="PF10436">
    <property type="entry name" value="BCDHK_Adom3"/>
    <property type="match status" value="1"/>
</dbReference>
<dbReference type="Pfam" id="PF02518">
    <property type="entry name" value="HATPase_c"/>
    <property type="match status" value="1"/>
</dbReference>
<dbReference type="GO" id="GO:0010906">
    <property type="term" value="P:regulation of glucose metabolic process"/>
    <property type="evidence" value="ECO:0007669"/>
    <property type="project" value="TreeGrafter"/>
</dbReference>
<dbReference type="PANTHER" id="PTHR11947">
    <property type="entry name" value="PYRUVATE DEHYDROGENASE KINASE"/>
    <property type="match status" value="1"/>
</dbReference>
<dbReference type="GO" id="GO:0005759">
    <property type="term" value="C:mitochondrial matrix"/>
    <property type="evidence" value="ECO:0007669"/>
    <property type="project" value="UniProtKB-SubCell"/>
</dbReference>
<evidence type="ECO:0000256" key="5">
    <source>
        <dbReference type="ARBA" id="ARBA00022777"/>
    </source>
</evidence>
<evidence type="ECO:0000256" key="4">
    <source>
        <dbReference type="ARBA" id="ARBA00022741"/>
    </source>
</evidence>
<keyword evidence="3 8" id="KW-0808">Transferase</keyword>
<reference evidence="10" key="1">
    <citation type="submission" date="2021-06" db="EMBL/GenBank/DDBJ databases">
        <authorList>
            <person name="Kallberg Y."/>
            <person name="Tangrot J."/>
            <person name="Rosling A."/>
        </authorList>
    </citation>
    <scope>NUCLEOTIDE SEQUENCE</scope>
    <source>
        <strain evidence="10">87-6 pot B 2015</strain>
    </source>
</reference>
<dbReference type="EC" id="2.7.11.-" evidence="8"/>
<dbReference type="EMBL" id="CAJVPP010013613">
    <property type="protein sequence ID" value="CAG8721442.1"/>
    <property type="molecule type" value="Genomic_DNA"/>
</dbReference>
<dbReference type="SUPFAM" id="SSF55874">
    <property type="entry name" value="ATPase domain of HSP90 chaperone/DNA topoisomerase II/histidine kinase"/>
    <property type="match status" value="1"/>
</dbReference>
<feature type="domain" description="Histidine kinase" evidence="9">
    <location>
        <begin position="259"/>
        <end position="404"/>
    </location>
</feature>
<dbReference type="GO" id="GO:0004740">
    <property type="term" value="F:pyruvate dehydrogenase (acetyl-transferring) kinase activity"/>
    <property type="evidence" value="ECO:0007669"/>
    <property type="project" value="TreeGrafter"/>
</dbReference>
<keyword evidence="7 8" id="KW-0496">Mitochondrion</keyword>
<dbReference type="InterPro" id="IPR036890">
    <property type="entry name" value="HATPase_C_sf"/>
</dbReference>
<dbReference type="AlphaFoldDB" id="A0A9N9I4Q3"/>
<comment type="subcellular location">
    <subcellularLocation>
        <location evidence="8">Mitochondrion matrix</location>
    </subcellularLocation>
</comment>
<dbReference type="PANTHER" id="PTHR11947:SF20">
    <property type="entry name" value="[3-METHYL-2-OXOBUTANOATE DEHYDROGENASE [LIPOAMIDE]] KINASE, MITOCHONDRIAL"/>
    <property type="match status" value="1"/>
</dbReference>
<evidence type="ECO:0000256" key="8">
    <source>
        <dbReference type="RuleBase" id="RU366032"/>
    </source>
</evidence>
<dbReference type="PROSITE" id="PS50109">
    <property type="entry name" value="HIS_KIN"/>
    <property type="match status" value="1"/>
</dbReference>
<evidence type="ECO:0000259" key="9">
    <source>
        <dbReference type="PROSITE" id="PS50109"/>
    </source>
</evidence>
<dbReference type="InterPro" id="IPR003594">
    <property type="entry name" value="HATPase_dom"/>
</dbReference>
<sequence>MTISNIRGFNKPSKFFYDILSSHQSLQFFRNTRPYSTQHEMIVSFYDDKVTKYAEKSIRPVTLKELIRFGQPPLSTSKLFESANYTRSELPVRLARRVKALQNLPFIVGTNPYIKSIYKLYFDSFELIRSFPERINNEETDKKFAEMLRNMVSSHSDNIPTLAKGFQECKKYMLSEDIKNFLDDMIHARIGTRLIAEQHIALHDLNNSSYIGIIDTKLEPRQLIQSCSNFVKELCEIHYGSTPDILVNGQIDTTFTYVPVHLEYIISEILKNSCRATVEYTQKIGRVEFPHVTVTISKGKNFIGIRVRDQGGGVPAKDLPSIFDYSYTTVPQDDIGGGSCNTKENIFAGVSKMAMQSGLGGPIAGLGYGLPLARIYAKYFGGSMDLISLHGYGCDVFLKLKQIDESLDDLQI</sequence>
<evidence type="ECO:0000313" key="10">
    <source>
        <dbReference type="EMBL" id="CAG8721442.1"/>
    </source>
</evidence>
<dbReference type="SUPFAM" id="SSF69012">
    <property type="entry name" value="alpha-ketoacid dehydrogenase kinase, N-terminal domain"/>
    <property type="match status" value="1"/>
</dbReference>
<proteinExistence type="inferred from homology"/>
<evidence type="ECO:0000256" key="3">
    <source>
        <dbReference type="ARBA" id="ARBA00022679"/>
    </source>
</evidence>